<dbReference type="InterPro" id="IPR036282">
    <property type="entry name" value="Glutathione-S-Trfase_C_sf"/>
</dbReference>
<dbReference type="InterPro" id="IPR040079">
    <property type="entry name" value="Glutathione_S-Trfase"/>
</dbReference>
<dbReference type="Pfam" id="PF00043">
    <property type="entry name" value="GST_C"/>
    <property type="match status" value="1"/>
</dbReference>
<keyword evidence="7" id="KW-1185">Reference proteome</keyword>
<evidence type="ECO:0000259" key="4">
    <source>
        <dbReference type="PROSITE" id="PS50404"/>
    </source>
</evidence>
<dbReference type="InterPro" id="IPR036249">
    <property type="entry name" value="Thioredoxin-like_sf"/>
</dbReference>
<dbReference type="InterPro" id="IPR004045">
    <property type="entry name" value="Glutathione_S-Trfase_N"/>
</dbReference>
<dbReference type="InterPro" id="IPR010987">
    <property type="entry name" value="Glutathione-S-Trfase_C-like"/>
</dbReference>
<dbReference type="InterPro" id="IPR004046">
    <property type="entry name" value="GST_C"/>
</dbReference>
<evidence type="ECO:0000256" key="1">
    <source>
        <dbReference type="ARBA" id="ARBA00007409"/>
    </source>
</evidence>
<dbReference type="OrthoDB" id="422574at2759"/>
<comment type="caution">
    <text evidence="6">The sequence shown here is derived from an EMBL/GenBank/DDBJ whole genome shotgun (WGS) entry which is preliminary data.</text>
</comment>
<feature type="domain" description="GST N-terminal" evidence="4">
    <location>
        <begin position="80"/>
        <end position="161"/>
    </location>
</feature>
<dbReference type="AlphaFoldDB" id="A0A8H7AP83"/>
<feature type="domain" description="GST C-terminal" evidence="5">
    <location>
        <begin position="152"/>
        <end position="283"/>
    </location>
</feature>
<accession>A0A8H7AP83</accession>
<sequence>MLCKGVGMIPRSHPFAHLLNAAKLLPRRKPISERRDHYATIRCPSARRQTPALSVDAPGLVKTKIFSCTRSFSLSSQSPSSDRTLYFRGHPNAFKCFIVLEELGLRYEIVQFEGDSDAEKIPGFLDKNTTLRTPALRDGDISVFGFGGITAYLVDRYDPSASLSYPRDTPEYYTMQSWFLNQVSRSKARLGPKKSPQGIIRSFHEGERMIKELDERLSHVEWVAGDRYTLADIGNYGWTRGTPALRTVDLAAFPAFKGWVERIEGRKAVQKAIDTQTRLLKEWKEREEGKEGKGGQGSAAPE</sequence>
<comment type="similarity">
    <text evidence="1 2">Belongs to the GST superfamily.</text>
</comment>
<dbReference type="PROSITE" id="PS50405">
    <property type="entry name" value="GST_CTER"/>
    <property type="match status" value="1"/>
</dbReference>
<reference evidence="6" key="1">
    <citation type="submission" date="2020-02" db="EMBL/GenBank/DDBJ databases">
        <authorList>
            <person name="Palmer J.M."/>
        </authorList>
    </citation>
    <scope>NUCLEOTIDE SEQUENCE</scope>
    <source>
        <strain evidence="6">EPUS1.4</strain>
        <tissue evidence="6">Thallus</tissue>
    </source>
</reference>
<name>A0A8H7AP83_9EURO</name>
<evidence type="ECO:0000313" key="6">
    <source>
        <dbReference type="EMBL" id="KAF7511697.1"/>
    </source>
</evidence>
<feature type="compositionally biased region" description="Basic and acidic residues" evidence="3">
    <location>
        <begin position="283"/>
        <end position="293"/>
    </location>
</feature>
<evidence type="ECO:0008006" key="8">
    <source>
        <dbReference type="Google" id="ProtNLM"/>
    </source>
</evidence>
<dbReference type="SUPFAM" id="SSF52833">
    <property type="entry name" value="Thioredoxin-like"/>
    <property type="match status" value="1"/>
</dbReference>
<dbReference type="PANTHER" id="PTHR44051:SF8">
    <property type="entry name" value="GLUTATHIONE S-TRANSFERASE GSTA"/>
    <property type="match status" value="1"/>
</dbReference>
<evidence type="ECO:0000256" key="3">
    <source>
        <dbReference type="SAM" id="MobiDB-lite"/>
    </source>
</evidence>
<dbReference type="Proteomes" id="UP000606974">
    <property type="component" value="Unassembled WGS sequence"/>
</dbReference>
<dbReference type="Pfam" id="PF02798">
    <property type="entry name" value="GST_N"/>
    <property type="match status" value="1"/>
</dbReference>
<dbReference type="PROSITE" id="PS50404">
    <property type="entry name" value="GST_NTER"/>
    <property type="match status" value="1"/>
</dbReference>
<protein>
    <recommendedName>
        <fullName evidence="8">Glutathione S-transferase</fullName>
    </recommendedName>
</protein>
<feature type="region of interest" description="Disordered" evidence="3">
    <location>
        <begin position="283"/>
        <end position="302"/>
    </location>
</feature>
<dbReference type="Gene3D" id="1.20.1050.130">
    <property type="match status" value="1"/>
</dbReference>
<dbReference type="SUPFAM" id="SSF47616">
    <property type="entry name" value="GST C-terminal domain-like"/>
    <property type="match status" value="1"/>
</dbReference>
<evidence type="ECO:0000256" key="2">
    <source>
        <dbReference type="RuleBase" id="RU003494"/>
    </source>
</evidence>
<evidence type="ECO:0000259" key="5">
    <source>
        <dbReference type="PROSITE" id="PS50405"/>
    </source>
</evidence>
<dbReference type="SFLD" id="SFLDS00019">
    <property type="entry name" value="Glutathione_Transferase_(cytos"/>
    <property type="match status" value="1"/>
</dbReference>
<dbReference type="PANTHER" id="PTHR44051">
    <property type="entry name" value="GLUTATHIONE S-TRANSFERASE-RELATED"/>
    <property type="match status" value="1"/>
</dbReference>
<organism evidence="6 7">
    <name type="scientific">Endocarpon pusillum</name>
    <dbReference type="NCBI Taxonomy" id="364733"/>
    <lineage>
        <taxon>Eukaryota</taxon>
        <taxon>Fungi</taxon>
        <taxon>Dikarya</taxon>
        <taxon>Ascomycota</taxon>
        <taxon>Pezizomycotina</taxon>
        <taxon>Eurotiomycetes</taxon>
        <taxon>Chaetothyriomycetidae</taxon>
        <taxon>Verrucariales</taxon>
        <taxon>Verrucariaceae</taxon>
        <taxon>Endocarpon</taxon>
    </lineage>
</organism>
<proteinExistence type="inferred from homology"/>
<evidence type="ECO:0000313" key="7">
    <source>
        <dbReference type="Proteomes" id="UP000606974"/>
    </source>
</evidence>
<gene>
    <name evidence="6" type="ORF">GJ744_003860</name>
</gene>
<dbReference type="EMBL" id="JAACFV010000018">
    <property type="protein sequence ID" value="KAF7511697.1"/>
    <property type="molecule type" value="Genomic_DNA"/>
</dbReference>